<comment type="caution">
    <text evidence="10">The sequence shown here is derived from an EMBL/GenBank/DDBJ whole genome shotgun (WGS) entry which is preliminary data.</text>
</comment>
<keyword evidence="7" id="KW-0472">Membrane</keyword>
<dbReference type="CDD" id="cd07343">
    <property type="entry name" value="M48A_Zmpste24p_like"/>
    <property type="match status" value="1"/>
</dbReference>
<keyword evidence="1 6" id="KW-0645">Protease</keyword>
<dbReference type="PANTHER" id="PTHR10120">
    <property type="entry name" value="CAAX PRENYL PROTEASE 1"/>
    <property type="match status" value="1"/>
</dbReference>
<keyword evidence="5 6" id="KW-0482">Metalloprotease</keyword>
<evidence type="ECO:0000259" key="9">
    <source>
        <dbReference type="Pfam" id="PF16491"/>
    </source>
</evidence>
<evidence type="ECO:0000256" key="6">
    <source>
        <dbReference type="RuleBase" id="RU003983"/>
    </source>
</evidence>
<dbReference type="Pfam" id="PF16491">
    <property type="entry name" value="Peptidase_M48_N"/>
    <property type="match status" value="1"/>
</dbReference>
<protein>
    <submittedName>
        <fullName evidence="10">M48 family peptidase</fullName>
    </submittedName>
</protein>
<evidence type="ECO:0000259" key="8">
    <source>
        <dbReference type="Pfam" id="PF01435"/>
    </source>
</evidence>
<evidence type="ECO:0000256" key="4">
    <source>
        <dbReference type="ARBA" id="ARBA00022833"/>
    </source>
</evidence>
<proteinExistence type="inferred from homology"/>
<evidence type="ECO:0000313" key="10">
    <source>
        <dbReference type="EMBL" id="MTI26449.1"/>
    </source>
</evidence>
<reference evidence="10 11" key="1">
    <citation type="submission" date="2019-02" db="EMBL/GenBank/DDBJ databases">
        <authorList>
            <person name="Goldberg S.R."/>
            <person name="Haltli B.A."/>
            <person name="Correa H."/>
            <person name="Russell K.G."/>
        </authorList>
    </citation>
    <scope>NUCLEOTIDE SEQUENCE [LARGE SCALE GENOMIC DNA]</scope>
    <source>
        <strain evidence="10 11">JCM 16186</strain>
    </source>
</reference>
<evidence type="ECO:0000256" key="7">
    <source>
        <dbReference type="SAM" id="Phobius"/>
    </source>
</evidence>
<keyword evidence="3 6" id="KW-0378">Hydrolase</keyword>
<evidence type="ECO:0000313" key="11">
    <source>
        <dbReference type="Proteomes" id="UP000798808"/>
    </source>
</evidence>
<evidence type="ECO:0000256" key="3">
    <source>
        <dbReference type="ARBA" id="ARBA00022801"/>
    </source>
</evidence>
<evidence type="ECO:0000256" key="1">
    <source>
        <dbReference type="ARBA" id="ARBA00022670"/>
    </source>
</evidence>
<dbReference type="RefSeq" id="WP_155173462.1">
    <property type="nucleotide sequence ID" value="NZ_BAAAFL010000016.1"/>
</dbReference>
<dbReference type="Pfam" id="PF01435">
    <property type="entry name" value="Peptidase_M48"/>
    <property type="match status" value="1"/>
</dbReference>
<feature type="domain" description="Peptidase M48" evidence="8">
    <location>
        <begin position="206"/>
        <end position="410"/>
    </location>
</feature>
<sequence>MSPETILVIILGIITADFIFEQFLDYINLKSGKNKLPDEVAAFYDKEKYQKSISYQRTQTRFSFITSTVSFIASFLLLSLGGFGYIDELLRPYFDNEIFLALAYFGILYLVSDLLTIPFQLYDTFVIEEKYGFNKTTPGTFIVDKIKGYLLTVLIGGLLMGLLLYLVLNIGQDFWIYFWIAISIFTLFANMFFTTLILPLYNKLTPLEDGELKTAIEDYSRRINFPLDNIFVIDGSKRSNKANAFFSGIGKKKKIVLYDTLIKNHSTEELVAILAHEVGHFKKKHIVFGFAISVVQVGVMLFIMSRMIFNEDLSLALGAEQMGVHLNLIAFGLLYTPISKVIGVLGNMLSRKNEYEADEYANKTYNGQALANALKKLSVDNLSNLYPHPTYVFVHYSHPPLLKRLAAITKS</sequence>
<feature type="transmembrane region" description="Helical" evidence="7">
    <location>
        <begin position="6"/>
        <end position="27"/>
    </location>
</feature>
<keyword evidence="2" id="KW-0479">Metal-binding</keyword>
<keyword evidence="7" id="KW-0812">Transmembrane</keyword>
<evidence type="ECO:0000256" key="2">
    <source>
        <dbReference type="ARBA" id="ARBA00022723"/>
    </source>
</evidence>
<accession>A0ABW9RT25</accession>
<dbReference type="Proteomes" id="UP000798808">
    <property type="component" value="Unassembled WGS sequence"/>
</dbReference>
<dbReference type="EMBL" id="SMLW01000581">
    <property type="protein sequence ID" value="MTI26449.1"/>
    <property type="molecule type" value="Genomic_DNA"/>
</dbReference>
<keyword evidence="11" id="KW-1185">Reference proteome</keyword>
<feature type="transmembrane region" description="Helical" evidence="7">
    <location>
        <begin position="324"/>
        <end position="345"/>
    </location>
</feature>
<dbReference type="InterPro" id="IPR032456">
    <property type="entry name" value="Peptidase_M48_N"/>
</dbReference>
<name>A0ABW9RT25_9BACT</name>
<keyword evidence="4 6" id="KW-0862">Zinc</keyword>
<feature type="domain" description="CAAX prenyl protease 1 N-terminal" evidence="9">
    <location>
        <begin position="28"/>
        <end position="203"/>
    </location>
</feature>
<feature type="transmembrane region" description="Helical" evidence="7">
    <location>
        <begin position="62"/>
        <end position="86"/>
    </location>
</feature>
<gene>
    <name evidence="10" type="ORF">E1163_15935</name>
</gene>
<organism evidence="10 11">
    <name type="scientific">Fulvivirga kasyanovii</name>
    <dbReference type="NCBI Taxonomy" id="396812"/>
    <lineage>
        <taxon>Bacteria</taxon>
        <taxon>Pseudomonadati</taxon>
        <taxon>Bacteroidota</taxon>
        <taxon>Cytophagia</taxon>
        <taxon>Cytophagales</taxon>
        <taxon>Fulvivirgaceae</taxon>
        <taxon>Fulvivirga</taxon>
    </lineage>
</organism>
<comment type="similarity">
    <text evidence="6">Belongs to the peptidase M48 family.</text>
</comment>
<feature type="transmembrane region" description="Helical" evidence="7">
    <location>
        <begin position="286"/>
        <end position="304"/>
    </location>
</feature>
<feature type="transmembrane region" description="Helical" evidence="7">
    <location>
        <begin position="174"/>
        <end position="198"/>
    </location>
</feature>
<keyword evidence="7" id="KW-1133">Transmembrane helix</keyword>
<feature type="transmembrane region" description="Helical" evidence="7">
    <location>
        <begin position="98"/>
        <end position="127"/>
    </location>
</feature>
<dbReference type="InterPro" id="IPR027057">
    <property type="entry name" value="CAXX_Prtase_1"/>
</dbReference>
<dbReference type="InterPro" id="IPR001915">
    <property type="entry name" value="Peptidase_M48"/>
</dbReference>
<evidence type="ECO:0000256" key="5">
    <source>
        <dbReference type="ARBA" id="ARBA00023049"/>
    </source>
</evidence>
<feature type="transmembrane region" description="Helical" evidence="7">
    <location>
        <begin position="148"/>
        <end position="168"/>
    </location>
</feature>
<dbReference type="Gene3D" id="3.30.2010.10">
    <property type="entry name" value="Metalloproteases ('zincins'), catalytic domain"/>
    <property type="match status" value="1"/>
</dbReference>
<comment type="cofactor">
    <cofactor evidence="6">
        <name>Zn(2+)</name>
        <dbReference type="ChEBI" id="CHEBI:29105"/>
    </cofactor>
    <text evidence="6">Binds 1 zinc ion per subunit.</text>
</comment>